<evidence type="ECO:0000313" key="2">
    <source>
        <dbReference type="Proteomes" id="UP000682782"/>
    </source>
</evidence>
<keyword evidence="2" id="KW-1185">Reference proteome</keyword>
<gene>
    <name evidence="1" type="ORF">JYE49_07825</name>
</gene>
<name>A0AC61MUN0_9FIRM</name>
<sequence length="678" mass="72209">MEKNISRRSFLKGAAIGAAGLTVASAGLNLRDAKADEEIAWDAEYDVVVLGYGGAGANAAVAAFEQGAKVLLAEKAPEGAEGGNTAVSGQFVMATDDADGLYEYLTTLMGKFQNWDPDAVRAYCEGCVENYAWMTGPMGGDAAIISPTDHPSAGMEATNKDWKYADGSEGNLTDPYKLGRTDYWYYNWAEFPEIPASKHCLCLTATGSRFDRGYYNLCQEAVKARPIDVWFSAPGKKLITDAEGAVIGVIINKDGTDVKIKVNGGVVLACGGFEHNQEMVSSYLQMPYVHQQGGLYNDGDGIKMALGAGADLWHMSNSAGFTWTHKRPHLDAVSLFSGPNATSGIYVGLGGDRFMDESGATRHGRIYIGGRWISTPMPLPAYLVQDSDQLANGKKLVSAFSDGYVDELATGEVLMGETLEDLAEAIRQSEGGKDAPDFSTERFVAAVNAYNKRYDAGEDADYGRPFSTMVPVKKGPFYATKIGPTYFNTQGGPRKNKFGQVINTDGLPIEGLFEAGEMGSIFCDMYNGSGNLGETMVFGRISGTNAAKRAKGEFKSEETPVTTFVGEIYAPGTTRPASAIAAASADVTGTFADGEYEGEGNGINGKIKVKVIIKDGKIDNVEILEHAETEGLGGVALPQYAAQTVEKQSLDIDVVSGVTVSMNGYKEAVNDALSKAVK</sequence>
<dbReference type="EMBL" id="CP068393">
    <property type="protein sequence ID" value="QUC65796.1"/>
    <property type="molecule type" value="Genomic_DNA"/>
</dbReference>
<accession>A0AC61MUN0</accession>
<evidence type="ECO:0000313" key="1">
    <source>
        <dbReference type="EMBL" id="QUC65796.1"/>
    </source>
</evidence>
<organism evidence="1 2">
    <name type="scientific">Aristaeella hokkaidonensis</name>
    <dbReference type="NCBI Taxonomy" id="3046382"/>
    <lineage>
        <taxon>Bacteria</taxon>
        <taxon>Bacillati</taxon>
        <taxon>Bacillota</taxon>
        <taxon>Clostridia</taxon>
        <taxon>Eubacteriales</taxon>
        <taxon>Aristaeellaceae</taxon>
        <taxon>Aristaeella</taxon>
    </lineage>
</organism>
<reference evidence="1" key="1">
    <citation type="submission" date="2021-01" db="EMBL/GenBank/DDBJ databases">
        <title>Complete genome sequence of Clostridiales bacterium R-7.</title>
        <authorList>
            <person name="Mahoney-Kurpe S.C."/>
            <person name="Palevich N."/>
            <person name="Koike S."/>
            <person name="Moon C.D."/>
            <person name="Attwood G.T."/>
        </authorList>
    </citation>
    <scope>NUCLEOTIDE SEQUENCE</scope>
    <source>
        <strain evidence="1">R-7</strain>
    </source>
</reference>
<protein>
    <submittedName>
        <fullName evidence="1">FAD-binding protein</fullName>
    </submittedName>
</protein>
<proteinExistence type="predicted"/>
<dbReference type="Proteomes" id="UP000682782">
    <property type="component" value="Chromosome"/>
</dbReference>